<feature type="transmembrane region" description="Helical" evidence="1">
    <location>
        <begin position="29"/>
        <end position="53"/>
    </location>
</feature>
<evidence type="ECO:0000256" key="1">
    <source>
        <dbReference type="SAM" id="Phobius"/>
    </source>
</evidence>
<evidence type="ECO:0000313" key="3">
    <source>
        <dbReference type="Proteomes" id="UP000178374"/>
    </source>
</evidence>
<evidence type="ECO:0000313" key="2">
    <source>
        <dbReference type="EMBL" id="OGI77782.1"/>
    </source>
</evidence>
<dbReference type="STRING" id="1801750.A3B85_03410"/>
<reference evidence="2 3" key="1">
    <citation type="journal article" date="2016" name="Nat. Commun.">
        <title>Thousands of microbial genomes shed light on interconnected biogeochemical processes in an aquifer system.</title>
        <authorList>
            <person name="Anantharaman K."/>
            <person name="Brown C.T."/>
            <person name="Hug L.A."/>
            <person name="Sharon I."/>
            <person name="Castelle C.J."/>
            <person name="Probst A.J."/>
            <person name="Thomas B.C."/>
            <person name="Singh A."/>
            <person name="Wilkins M.J."/>
            <person name="Karaoz U."/>
            <person name="Brodie E.L."/>
            <person name="Williams K.H."/>
            <person name="Hubbard S.S."/>
            <person name="Banfield J.F."/>
        </authorList>
    </citation>
    <scope>NUCLEOTIDE SEQUENCE [LARGE SCALE GENOMIC DNA]</scope>
</reference>
<accession>A0A1F6W7K6</accession>
<proteinExistence type="predicted"/>
<dbReference type="Proteomes" id="UP000178374">
    <property type="component" value="Unassembled WGS sequence"/>
</dbReference>
<keyword evidence="1" id="KW-0472">Membrane</keyword>
<protein>
    <recommendedName>
        <fullName evidence="4">Type 4 fimbrial biogenesis protein PilX N-terminal domain-containing protein</fullName>
    </recommendedName>
</protein>
<dbReference type="AlphaFoldDB" id="A0A1F6W7K6"/>
<sequence length="153" mass="16182">MIKEIKKLNIFKKGPAPHAPTIRRGRSGFVILFAVTLSSILLAIALGVANIALKEVKFGTSARDTNNAFFAADTGIELTLFNDKSPGSIYTPAPGFWSFVLSGLNSSGQGCAKVTVDKTVPPATKIISKGYNDGGASCTQGSNSVERQLEVNY</sequence>
<keyword evidence="1" id="KW-0812">Transmembrane</keyword>
<organism evidence="2 3">
    <name type="scientific">Candidatus Nomurabacteria bacterium RIFCSPHIGHO2_02_FULL_37_13</name>
    <dbReference type="NCBI Taxonomy" id="1801750"/>
    <lineage>
        <taxon>Bacteria</taxon>
        <taxon>Candidatus Nomuraibacteriota</taxon>
    </lineage>
</organism>
<gene>
    <name evidence="2" type="ORF">A3B85_03410</name>
</gene>
<comment type="caution">
    <text evidence="2">The sequence shown here is derived from an EMBL/GenBank/DDBJ whole genome shotgun (WGS) entry which is preliminary data.</text>
</comment>
<name>A0A1F6W7K6_9BACT</name>
<dbReference type="EMBL" id="MFUA01000002">
    <property type="protein sequence ID" value="OGI77782.1"/>
    <property type="molecule type" value="Genomic_DNA"/>
</dbReference>
<evidence type="ECO:0008006" key="4">
    <source>
        <dbReference type="Google" id="ProtNLM"/>
    </source>
</evidence>
<keyword evidence="1" id="KW-1133">Transmembrane helix</keyword>